<dbReference type="Proteomes" id="UP000247702">
    <property type="component" value="Unassembled WGS sequence"/>
</dbReference>
<dbReference type="Proteomes" id="UP000615446">
    <property type="component" value="Unassembled WGS sequence"/>
</dbReference>
<sequence>MIREYFCPYLLNTGKAHGVPCMQPEGCHLHWKAKPRIPCSECGKPTGSNSGRCPLYVKEYYVIQYVNRLRDKAQYTQNS</sequence>
<dbReference type="EMBL" id="BLAL01000156">
    <property type="protein sequence ID" value="GES85752.1"/>
    <property type="molecule type" value="Genomic_DNA"/>
</dbReference>
<organism evidence="1 3">
    <name type="scientific">Rhizophagus clarus</name>
    <dbReference type="NCBI Taxonomy" id="94130"/>
    <lineage>
        <taxon>Eukaryota</taxon>
        <taxon>Fungi</taxon>
        <taxon>Fungi incertae sedis</taxon>
        <taxon>Mucoromycota</taxon>
        <taxon>Glomeromycotina</taxon>
        <taxon>Glomeromycetes</taxon>
        <taxon>Glomerales</taxon>
        <taxon>Glomeraceae</taxon>
        <taxon>Rhizophagus</taxon>
    </lineage>
</organism>
<accession>A0A2Z6QIX9</accession>
<keyword evidence="3" id="KW-1185">Reference proteome</keyword>
<reference evidence="2" key="2">
    <citation type="submission" date="2019-10" db="EMBL/GenBank/DDBJ databases">
        <title>Conservation and host-specific expression of non-tandemly repeated heterogenous ribosome RNA gene in arbuscular mycorrhizal fungi.</title>
        <authorList>
            <person name="Maeda T."/>
            <person name="Kobayashi Y."/>
            <person name="Nakagawa T."/>
            <person name="Ezawa T."/>
            <person name="Yamaguchi K."/>
            <person name="Bino T."/>
            <person name="Nishimoto Y."/>
            <person name="Shigenobu S."/>
            <person name="Kawaguchi M."/>
        </authorList>
    </citation>
    <scope>NUCLEOTIDE SEQUENCE</scope>
    <source>
        <strain evidence="2">HR1</strain>
    </source>
</reference>
<reference evidence="1 3" key="1">
    <citation type="submission" date="2017-11" db="EMBL/GenBank/DDBJ databases">
        <title>The genome of Rhizophagus clarus HR1 reveals common genetic basis of auxotrophy among arbuscular mycorrhizal fungi.</title>
        <authorList>
            <person name="Kobayashi Y."/>
        </authorList>
    </citation>
    <scope>NUCLEOTIDE SEQUENCE [LARGE SCALE GENOMIC DNA]</scope>
    <source>
        <strain evidence="1 3">HR1</strain>
    </source>
</reference>
<protein>
    <submittedName>
        <fullName evidence="1">Uncharacterized protein</fullName>
    </submittedName>
</protein>
<comment type="caution">
    <text evidence="1">The sequence shown here is derived from an EMBL/GenBank/DDBJ whole genome shotgun (WGS) entry which is preliminary data.</text>
</comment>
<proteinExistence type="predicted"/>
<evidence type="ECO:0000313" key="3">
    <source>
        <dbReference type="Proteomes" id="UP000247702"/>
    </source>
</evidence>
<gene>
    <name evidence="2" type="ORF">RCL2_001285500</name>
    <name evidence="1" type="ORF">RclHR1_01220035</name>
</gene>
<name>A0A2Z6QIX9_9GLOM</name>
<dbReference type="OrthoDB" id="2430838at2759"/>
<evidence type="ECO:0000313" key="2">
    <source>
        <dbReference type="EMBL" id="GES85752.1"/>
    </source>
</evidence>
<evidence type="ECO:0000313" key="1">
    <source>
        <dbReference type="EMBL" id="GBB85739.1"/>
    </source>
</evidence>
<dbReference type="AlphaFoldDB" id="A0A2Z6QIX9"/>
<dbReference type="EMBL" id="BEXD01000247">
    <property type="protein sequence ID" value="GBB85739.1"/>
    <property type="molecule type" value="Genomic_DNA"/>
</dbReference>